<evidence type="ECO:0000313" key="2">
    <source>
        <dbReference type="Proteomes" id="UP000735302"/>
    </source>
</evidence>
<comment type="caution">
    <text evidence="1">The sequence shown here is derived from an EMBL/GenBank/DDBJ whole genome shotgun (WGS) entry which is preliminary data.</text>
</comment>
<protein>
    <submittedName>
        <fullName evidence="1">Uncharacterized protein</fullName>
    </submittedName>
</protein>
<organism evidence="1 2">
    <name type="scientific">Plakobranchus ocellatus</name>
    <dbReference type="NCBI Taxonomy" id="259542"/>
    <lineage>
        <taxon>Eukaryota</taxon>
        <taxon>Metazoa</taxon>
        <taxon>Spiralia</taxon>
        <taxon>Lophotrochozoa</taxon>
        <taxon>Mollusca</taxon>
        <taxon>Gastropoda</taxon>
        <taxon>Heterobranchia</taxon>
        <taxon>Euthyneura</taxon>
        <taxon>Panpulmonata</taxon>
        <taxon>Sacoglossa</taxon>
        <taxon>Placobranchoidea</taxon>
        <taxon>Plakobranchidae</taxon>
        <taxon>Plakobranchus</taxon>
    </lineage>
</organism>
<sequence length="180" mass="20215">MDYQVDGEDYTILEVDVSGNSSRYSFKKDLWPRFEYKARKNGKLSPAVFFCAPLSHGSCVTNQSLPNNCSCEYVGHDTFRLRANITMRSKELSYGQISLTWPGTKGPLRYDFDVPEVKIKPALKASDAKLQPSTPWGSRVFGVAERERSLVTTATSMYTHQPHWSIPPSLSTLPSSLQQS</sequence>
<dbReference type="Proteomes" id="UP000735302">
    <property type="component" value="Unassembled WGS sequence"/>
</dbReference>
<dbReference type="EMBL" id="BLXT01003924">
    <property type="protein sequence ID" value="GFO07988.1"/>
    <property type="molecule type" value="Genomic_DNA"/>
</dbReference>
<gene>
    <name evidence="1" type="ORF">PoB_003449300</name>
</gene>
<proteinExistence type="predicted"/>
<reference evidence="1 2" key="1">
    <citation type="journal article" date="2021" name="Elife">
        <title>Chloroplast acquisition without the gene transfer in kleptoplastic sea slugs, Plakobranchus ocellatus.</title>
        <authorList>
            <person name="Maeda T."/>
            <person name="Takahashi S."/>
            <person name="Yoshida T."/>
            <person name="Shimamura S."/>
            <person name="Takaki Y."/>
            <person name="Nagai Y."/>
            <person name="Toyoda A."/>
            <person name="Suzuki Y."/>
            <person name="Arimoto A."/>
            <person name="Ishii H."/>
            <person name="Satoh N."/>
            <person name="Nishiyama T."/>
            <person name="Hasebe M."/>
            <person name="Maruyama T."/>
            <person name="Minagawa J."/>
            <person name="Obokata J."/>
            <person name="Shigenobu S."/>
        </authorList>
    </citation>
    <scope>NUCLEOTIDE SEQUENCE [LARGE SCALE GENOMIC DNA]</scope>
</reference>
<keyword evidence="2" id="KW-1185">Reference proteome</keyword>
<evidence type="ECO:0000313" key="1">
    <source>
        <dbReference type="EMBL" id="GFO07988.1"/>
    </source>
</evidence>
<dbReference type="AlphaFoldDB" id="A0AAV4AL05"/>
<name>A0AAV4AL05_9GAST</name>
<accession>A0AAV4AL05</accession>